<dbReference type="Proteomes" id="UP000325755">
    <property type="component" value="Chromosome"/>
</dbReference>
<reference evidence="2 3" key="1">
    <citation type="submission" date="2019-09" db="EMBL/GenBank/DDBJ databases">
        <title>Ecophysiology of the spiral-shaped methanotroph Methylospira mobilis as revealed by the complete genome sequence.</title>
        <authorList>
            <person name="Oshkin I.Y."/>
            <person name="Dedysh S.N."/>
            <person name="Miroshnikov K."/>
            <person name="Danilova O.V."/>
            <person name="Hakobyan A."/>
            <person name="Liesack W."/>
        </authorList>
    </citation>
    <scope>NUCLEOTIDE SEQUENCE [LARGE SCALE GENOMIC DNA]</scope>
    <source>
        <strain evidence="2 3">Shm1</strain>
    </source>
</reference>
<name>A0A5Q0BJY3_9GAMM</name>
<evidence type="ECO:0000313" key="2">
    <source>
        <dbReference type="EMBL" id="QFY42494.1"/>
    </source>
</evidence>
<dbReference type="PANTHER" id="PTHR39431">
    <property type="entry name" value="FRPA/C-RELATED PROTEIN"/>
    <property type="match status" value="1"/>
</dbReference>
<gene>
    <name evidence="2" type="ORF">F6R98_07530</name>
</gene>
<protein>
    <submittedName>
        <fullName evidence="2">VCBS repeat-containing protein</fullName>
    </submittedName>
</protein>
<dbReference type="RefSeq" id="WP_153248490.1">
    <property type="nucleotide sequence ID" value="NZ_CP044205.1"/>
</dbReference>
<dbReference type="PANTHER" id="PTHR39431:SF1">
    <property type="entry name" value="FRPA_C-RELATED PROTEIN"/>
    <property type="match status" value="1"/>
</dbReference>
<dbReference type="EMBL" id="CP044205">
    <property type="protein sequence ID" value="QFY42494.1"/>
    <property type="molecule type" value="Genomic_DNA"/>
</dbReference>
<accession>A0A5Q0BJY3</accession>
<evidence type="ECO:0000313" key="3">
    <source>
        <dbReference type="Proteomes" id="UP000325755"/>
    </source>
</evidence>
<dbReference type="OrthoDB" id="1676884at2"/>
<dbReference type="AlphaFoldDB" id="A0A5Q0BJY3"/>
<organism evidence="2 3">
    <name type="scientific">Candidatus Methylospira mobilis</name>
    <dbReference type="NCBI Taxonomy" id="1808979"/>
    <lineage>
        <taxon>Bacteria</taxon>
        <taxon>Pseudomonadati</taxon>
        <taxon>Pseudomonadota</taxon>
        <taxon>Gammaproteobacteria</taxon>
        <taxon>Methylococcales</taxon>
        <taxon>Methylococcaceae</taxon>
        <taxon>Candidatus Methylospira</taxon>
    </lineage>
</organism>
<dbReference type="KEGG" id="mmob:F6R98_07530"/>
<feature type="region of interest" description="Disordered" evidence="1">
    <location>
        <begin position="1"/>
        <end position="20"/>
    </location>
</feature>
<sequence>MKIASYSLNTKTSHEQSVQNSVSQSMRIWADTTSSQGDVRSGAPQNGIRVTISQAGLQKQSTETGSVNGDSDILSDPRVLLIELIIEKLTGLKVHHLSGLGQHQSVQAGSSGPGLNIEFSKTHTYSESEQTTMQTSGVIKTTDGKEIQFSMNLNMQRQFSVSETSATQIHLGATPKKTDPLVVNFNGTATQLSDQRFAFDLNSDGNKEQINAPVSGSGFLVLDKNNDGKVNNGSELFGPSSNNGFSELAKYDSDHNNWIDESDSIYSQLKVWTPDANGNGTLSSLASLGIGAISLQAAATPFEIKDASDQLLGSVVSSSVALNNNGTTGSVQEVDLTV</sequence>
<proteinExistence type="predicted"/>
<keyword evidence="3" id="KW-1185">Reference proteome</keyword>
<dbReference type="InParanoid" id="A0A5Q0BJY3"/>
<evidence type="ECO:0000256" key="1">
    <source>
        <dbReference type="SAM" id="MobiDB-lite"/>
    </source>
</evidence>